<dbReference type="Pfam" id="PF00795">
    <property type="entry name" value="CN_hydrolase"/>
    <property type="match status" value="1"/>
</dbReference>
<dbReference type="InterPro" id="IPR036526">
    <property type="entry name" value="C-N_Hydrolase_sf"/>
</dbReference>
<dbReference type="InterPro" id="IPR001110">
    <property type="entry name" value="UPF0012_CS"/>
</dbReference>
<evidence type="ECO:0000256" key="1">
    <source>
        <dbReference type="ARBA" id="ARBA00010613"/>
    </source>
</evidence>
<reference evidence="3 4" key="1">
    <citation type="submission" date="2023-06" db="EMBL/GenBank/DDBJ databases">
        <title>Roseiconus lacunae JC819 isolated from Gulf of Mannar region, Tamil Nadu.</title>
        <authorList>
            <person name="Pk S."/>
            <person name="Ch S."/>
            <person name="Ch V.R."/>
        </authorList>
    </citation>
    <scope>NUCLEOTIDE SEQUENCE [LARGE SCALE GENOMIC DNA]</scope>
    <source>
        <strain evidence="3 4">JC819</strain>
    </source>
</reference>
<feature type="domain" description="CN hydrolase" evidence="2">
    <location>
        <begin position="1"/>
        <end position="236"/>
    </location>
</feature>
<name>A0ABT7PLU7_9BACT</name>
<dbReference type="PROSITE" id="PS50263">
    <property type="entry name" value="CN_HYDROLASE"/>
    <property type="match status" value="1"/>
</dbReference>
<dbReference type="Gene3D" id="3.60.110.10">
    <property type="entry name" value="Carbon-nitrogen hydrolase"/>
    <property type="match status" value="1"/>
</dbReference>
<dbReference type="PROSITE" id="PS01227">
    <property type="entry name" value="UPF0012"/>
    <property type="match status" value="1"/>
</dbReference>
<dbReference type="InterPro" id="IPR052737">
    <property type="entry name" value="Omega-amidase_YafV"/>
</dbReference>
<comment type="caution">
    <text evidence="3">The sequence shown here is derived from an EMBL/GenBank/DDBJ whole genome shotgun (WGS) entry which is preliminary data.</text>
</comment>
<accession>A0ABT7PLU7</accession>
<dbReference type="EMBL" id="JASZZN010000014">
    <property type="protein sequence ID" value="MDM4017490.1"/>
    <property type="molecule type" value="Genomic_DNA"/>
</dbReference>
<dbReference type="Proteomes" id="UP001239462">
    <property type="component" value="Unassembled WGS sequence"/>
</dbReference>
<dbReference type="PANTHER" id="PTHR47799:SF1">
    <property type="entry name" value="OMEGA-AMIDASE YAFV"/>
    <property type="match status" value="1"/>
</dbReference>
<dbReference type="RefSeq" id="WP_289164956.1">
    <property type="nucleotide sequence ID" value="NZ_CP141221.1"/>
</dbReference>
<gene>
    <name evidence="3" type="ORF">QTN89_18725</name>
</gene>
<keyword evidence="4" id="KW-1185">Reference proteome</keyword>
<dbReference type="SUPFAM" id="SSF56317">
    <property type="entry name" value="Carbon-nitrogen hydrolase"/>
    <property type="match status" value="1"/>
</dbReference>
<dbReference type="GO" id="GO:0016787">
    <property type="term" value="F:hydrolase activity"/>
    <property type="evidence" value="ECO:0007669"/>
    <property type="project" value="UniProtKB-KW"/>
</dbReference>
<keyword evidence="3" id="KW-0378">Hydrolase</keyword>
<protein>
    <submittedName>
        <fullName evidence="3">Nitrilase-related carbon-nitrogen hydrolase</fullName>
    </submittedName>
</protein>
<dbReference type="InterPro" id="IPR003010">
    <property type="entry name" value="C-N_Hydrolase"/>
</dbReference>
<sequence>MQVVAIQLDMVWEDRAANHQRVEQLVDATAIAPGSLVMLPEMFETGFSMNPERTKQSEDREGEALLRRLAAKYDVAMMGGVVNEYSAGDVANECVAFAPDGRELVRYRKMRPFSLSGEADHYGAGTQYRLFEWQGVKIAPFVCYDLRFPELFRAAVKDGAELITLIACWPAKRSEHWVRLMQARAIENLAYVVGVNRCGEEPSLKFDGRSSAFDHLGNCLFEASDQVQALKTELDFGELRRWREKFPALRDLKANADL</sequence>
<organism evidence="3 4">
    <name type="scientific">Roseiconus lacunae</name>
    <dbReference type="NCBI Taxonomy" id="2605694"/>
    <lineage>
        <taxon>Bacteria</taxon>
        <taxon>Pseudomonadati</taxon>
        <taxon>Planctomycetota</taxon>
        <taxon>Planctomycetia</taxon>
        <taxon>Pirellulales</taxon>
        <taxon>Pirellulaceae</taxon>
        <taxon>Roseiconus</taxon>
    </lineage>
</organism>
<dbReference type="PANTHER" id="PTHR47799">
    <property type="entry name" value="OMEGA-AMIDASE YAFV"/>
    <property type="match status" value="1"/>
</dbReference>
<evidence type="ECO:0000313" key="3">
    <source>
        <dbReference type="EMBL" id="MDM4017490.1"/>
    </source>
</evidence>
<comment type="similarity">
    <text evidence="1">Belongs to the carbon-nitrogen hydrolase superfamily. NIT1/NIT2 family.</text>
</comment>
<evidence type="ECO:0000313" key="4">
    <source>
        <dbReference type="Proteomes" id="UP001239462"/>
    </source>
</evidence>
<evidence type="ECO:0000259" key="2">
    <source>
        <dbReference type="PROSITE" id="PS50263"/>
    </source>
</evidence>
<proteinExistence type="inferred from homology"/>